<comment type="caution">
    <text evidence="2">The sequence shown here is derived from an EMBL/GenBank/DDBJ whole genome shotgun (WGS) entry which is preliminary data.</text>
</comment>
<proteinExistence type="predicted"/>
<evidence type="ECO:0000313" key="2">
    <source>
        <dbReference type="EMBL" id="CAK0866403.1"/>
    </source>
</evidence>
<gene>
    <name evidence="2" type="ORF">PCOR1329_LOCUS53592</name>
</gene>
<sequence>MIGVWAPMTYMFVDLNQSAMAFTSAGLWQAPSLQPEWPDSSRLQQPPHPRSSSRRSRSSSRRRSPRRRRRLSRLLASVRQGCGWSAAPRCVRARSHATRSAAPRCQAMAARMCLALRLARASGGFASGRGARAAHANIKIPGIGVSFAITQRPTKSSRAKFASGPGSSEGTPELPAKARPGMLALTRWGAISKLEARGRHASWRRGTVSPFSMPYQCPPEFSSEKMPSEGSSKT</sequence>
<evidence type="ECO:0000256" key="1">
    <source>
        <dbReference type="SAM" id="MobiDB-lite"/>
    </source>
</evidence>
<dbReference type="Proteomes" id="UP001189429">
    <property type="component" value="Unassembled WGS sequence"/>
</dbReference>
<feature type="region of interest" description="Disordered" evidence="1">
    <location>
        <begin position="207"/>
        <end position="234"/>
    </location>
</feature>
<keyword evidence="3" id="KW-1185">Reference proteome</keyword>
<feature type="region of interest" description="Disordered" evidence="1">
    <location>
        <begin position="157"/>
        <end position="176"/>
    </location>
</feature>
<name>A0ABN9V3H1_9DINO</name>
<organism evidence="2 3">
    <name type="scientific">Prorocentrum cordatum</name>
    <dbReference type="NCBI Taxonomy" id="2364126"/>
    <lineage>
        <taxon>Eukaryota</taxon>
        <taxon>Sar</taxon>
        <taxon>Alveolata</taxon>
        <taxon>Dinophyceae</taxon>
        <taxon>Prorocentrales</taxon>
        <taxon>Prorocentraceae</taxon>
        <taxon>Prorocentrum</taxon>
    </lineage>
</organism>
<feature type="compositionally biased region" description="Basic residues" evidence="1">
    <location>
        <begin position="51"/>
        <end position="69"/>
    </location>
</feature>
<reference evidence="2" key="1">
    <citation type="submission" date="2023-10" db="EMBL/GenBank/DDBJ databases">
        <authorList>
            <person name="Chen Y."/>
            <person name="Shah S."/>
            <person name="Dougan E. K."/>
            <person name="Thang M."/>
            <person name="Chan C."/>
        </authorList>
    </citation>
    <scope>NUCLEOTIDE SEQUENCE [LARGE SCALE GENOMIC DNA]</scope>
</reference>
<feature type="region of interest" description="Disordered" evidence="1">
    <location>
        <begin position="35"/>
        <end position="69"/>
    </location>
</feature>
<evidence type="ECO:0000313" key="3">
    <source>
        <dbReference type="Proteomes" id="UP001189429"/>
    </source>
</evidence>
<protein>
    <submittedName>
        <fullName evidence="2">Uncharacterized protein</fullName>
    </submittedName>
</protein>
<dbReference type="EMBL" id="CAUYUJ010016532">
    <property type="protein sequence ID" value="CAK0866403.1"/>
    <property type="molecule type" value="Genomic_DNA"/>
</dbReference>
<accession>A0ABN9V3H1</accession>